<keyword evidence="9" id="KW-0406">Ion transport</keyword>
<organism evidence="14 15">
    <name type="scientific">Aromatoleum buckelii</name>
    <dbReference type="NCBI Taxonomy" id="200254"/>
    <lineage>
        <taxon>Bacteria</taxon>
        <taxon>Pseudomonadati</taxon>
        <taxon>Pseudomonadota</taxon>
        <taxon>Betaproteobacteria</taxon>
        <taxon>Rhodocyclales</taxon>
        <taxon>Rhodocyclaceae</taxon>
        <taxon>Aromatoleum</taxon>
    </lineage>
</organism>
<keyword evidence="5" id="KW-0631">Potassium channel</keyword>
<feature type="transmembrane region" description="Helical" evidence="12">
    <location>
        <begin position="20"/>
        <end position="41"/>
    </location>
</feature>
<evidence type="ECO:0000256" key="4">
    <source>
        <dbReference type="ARBA" id="ARBA00022692"/>
    </source>
</evidence>
<dbReference type="EMBL" id="WTVH01000009">
    <property type="protein sequence ID" value="NMF93035.1"/>
    <property type="molecule type" value="Genomic_DNA"/>
</dbReference>
<evidence type="ECO:0000256" key="10">
    <source>
        <dbReference type="ARBA" id="ARBA00023136"/>
    </source>
</evidence>
<gene>
    <name evidence="14" type="ORF">GO608_06805</name>
</gene>
<evidence type="ECO:0000256" key="8">
    <source>
        <dbReference type="ARBA" id="ARBA00022989"/>
    </source>
</evidence>
<feature type="transmembrane region" description="Helical" evidence="12">
    <location>
        <begin position="194"/>
        <end position="219"/>
    </location>
</feature>
<evidence type="ECO:0000313" key="14">
    <source>
        <dbReference type="EMBL" id="NMF93035.1"/>
    </source>
</evidence>
<comment type="caution">
    <text evidence="14">The sequence shown here is derived from an EMBL/GenBank/DDBJ whole genome shotgun (WGS) entry which is preliminary data.</text>
</comment>
<proteinExistence type="predicted"/>
<dbReference type="InterPro" id="IPR028325">
    <property type="entry name" value="VG_K_chnl"/>
</dbReference>
<dbReference type="Gene3D" id="1.10.287.70">
    <property type="match status" value="1"/>
</dbReference>
<keyword evidence="8 12" id="KW-1133">Transmembrane helix</keyword>
<dbReference type="Proteomes" id="UP000601990">
    <property type="component" value="Unassembled WGS sequence"/>
</dbReference>
<feature type="domain" description="Ion transport" evidence="13">
    <location>
        <begin position="23"/>
        <end position="213"/>
    </location>
</feature>
<feature type="transmembrane region" description="Helical" evidence="12">
    <location>
        <begin position="170"/>
        <end position="187"/>
    </location>
</feature>
<dbReference type="RefSeq" id="WP_169198320.1">
    <property type="nucleotide sequence ID" value="NZ_WTVH02000008.1"/>
</dbReference>
<evidence type="ECO:0000256" key="7">
    <source>
        <dbReference type="ARBA" id="ARBA00022958"/>
    </source>
</evidence>
<evidence type="ECO:0000256" key="2">
    <source>
        <dbReference type="ARBA" id="ARBA00022448"/>
    </source>
</evidence>
<evidence type="ECO:0000256" key="3">
    <source>
        <dbReference type="ARBA" id="ARBA00022538"/>
    </source>
</evidence>
<keyword evidence="3" id="KW-0633">Potassium transport</keyword>
<dbReference type="Pfam" id="PF00520">
    <property type="entry name" value="Ion_trans"/>
    <property type="match status" value="1"/>
</dbReference>
<protein>
    <submittedName>
        <fullName evidence="14">Potassium channel protein</fullName>
    </submittedName>
</protein>
<keyword evidence="10 12" id="KW-0472">Membrane</keyword>
<dbReference type="GO" id="GO:0034220">
    <property type="term" value="P:monoatomic ion transmembrane transport"/>
    <property type="evidence" value="ECO:0007669"/>
    <property type="project" value="UniProtKB-KW"/>
</dbReference>
<reference evidence="14" key="1">
    <citation type="submission" date="2019-12" db="EMBL/GenBank/DDBJ databases">
        <title>Comparative genomics gives insights into the taxonomy of the Azoarcus-Aromatoleum group and reveals separate origins of nif in the plant-associated Azoarcus and non-plant-associated Aromatoleum sub-groups.</title>
        <authorList>
            <person name="Lafos M."/>
            <person name="Maluk M."/>
            <person name="Batista M."/>
            <person name="Junghare M."/>
            <person name="Carmona M."/>
            <person name="Faoro H."/>
            <person name="Cruz L.M."/>
            <person name="Battistoni F."/>
            <person name="De Souza E."/>
            <person name="Pedrosa F."/>
            <person name="Chen W.-M."/>
            <person name="Poole P.S."/>
            <person name="Dixon R.A."/>
            <person name="James E.K."/>
        </authorList>
    </citation>
    <scope>NUCLEOTIDE SEQUENCE</scope>
    <source>
        <strain evidence="14">U120</strain>
    </source>
</reference>
<dbReference type="PANTHER" id="PTHR11537">
    <property type="entry name" value="VOLTAGE-GATED POTASSIUM CHANNEL"/>
    <property type="match status" value="1"/>
</dbReference>
<evidence type="ECO:0000313" key="15">
    <source>
        <dbReference type="Proteomes" id="UP000601990"/>
    </source>
</evidence>
<keyword evidence="2" id="KW-0813">Transport</keyword>
<name>A0ABX1MYG0_9RHOO</name>
<dbReference type="PANTHER" id="PTHR11537:SF254">
    <property type="entry name" value="POTASSIUM VOLTAGE-GATED CHANNEL PROTEIN SHAB"/>
    <property type="match status" value="1"/>
</dbReference>
<evidence type="ECO:0000256" key="9">
    <source>
        <dbReference type="ARBA" id="ARBA00023065"/>
    </source>
</evidence>
<keyword evidence="4 12" id="KW-0812">Transmembrane</keyword>
<evidence type="ECO:0000259" key="13">
    <source>
        <dbReference type="Pfam" id="PF00520"/>
    </source>
</evidence>
<keyword evidence="6" id="KW-0851">Voltage-gated channel</keyword>
<comment type="subcellular location">
    <subcellularLocation>
        <location evidence="1">Membrane</location>
        <topology evidence="1">Multi-pass membrane protein</topology>
    </subcellularLocation>
</comment>
<keyword evidence="15" id="KW-1185">Reference proteome</keyword>
<sequence>MNLFRERIQWMKENRPLRRLERWIEGPMVFLAFVWIGLLIVEFVGGPRDWLDTASNLIWAVFIGDFVLRFALAKGKLAYISQNWLTLVSLALPALRVFRLTRVLRLTRATRGLRLVRLTTSLNRSMRALARSMGGKGAGYVVALTLVVTFSGAAGMYVLEEGAFTSYWDALWWTAMIVATMGSDFWPRTPEGRVLCLALAIYAFSVFGYVTAALASFFVERGGLPDPGGPDALRAELAALRKETARLTEALGRQAGQAAGAKRPP</sequence>
<keyword evidence="7" id="KW-0630">Potassium</keyword>
<keyword evidence="11 14" id="KW-0407">Ion channel</keyword>
<dbReference type="InterPro" id="IPR027359">
    <property type="entry name" value="Volt_channel_dom_sf"/>
</dbReference>
<dbReference type="Gene3D" id="1.20.120.350">
    <property type="entry name" value="Voltage-gated potassium channels. Chain C"/>
    <property type="match status" value="1"/>
</dbReference>
<dbReference type="InterPro" id="IPR005821">
    <property type="entry name" value="Ion_trans_dom"/>
</dbReference>
<accession>A0ABX1MYG0</accession>
<evidence type="ECO:0000256" key="12">
    <source>
        <dbReference type="SAM" id="Phobius"/>
    </source>
</evidence>
<evidence type="ECO:0000256" key="1">
    <source>
        <dbReference type="ARBA" id="ARBA00004141"/>
    </source>
</evidence>
<evidence type="ECO:0000256" key="6">
    <source>
        <dbReference type="ARBA" id="ARBA00022882"/>
    </source>
</evidence>
<evidence type="ECO:0000256" key="11">
    <source>
        <dbReference type="ARBA" id="ARBA00023303"/>
    </source>
</evidence>
<evidence type="ECO:0000256" key="5">
    <source>
        <dbReference type="ARBA" id="ARBA00022826"/>
    </source>
</evidence>
<dbReference type="SUPFAM" id="SSF81324">
    <property type="entry name" value="Voltage-gated potassium channels"/>
    <property type="match status" value="1"/>
</dbReference>
<feature type="transmembrane region" description="Helical" evidence="12">
    <location>
        <begin position="137"/>
        <end position="158"/>
    </location>
</feature>